<evidence type="ECO:0000313" key="2">
    <source>
        <dbReference type="EMBL" id="SDE26197.1"/>
    </source>
</evidence>
<gene>
    <name evidence="2" type="ORF">SAMN05661003_10635</name>
</gene>
<organism evidence="2 3">
    <name type="scientific">Desulfuromonas thiophila</name>
    <dbReference type="NCBI Taxonomy" id="57664"/>
    <lineage>
        <taxon>Bacteria</taxon>
        <taxon>Pseudomonadati</taxon>
        <taxon>Thermodesulfobacteriota</taxon>
        <taxon>Desulfuromonadia</taxon>
        <taxon>Desulfuromonadales</taxon>
        <taxon>Desulfuromonadaceae</taxon>
        <taxon>Desulfuromonas</taxon>
    </lineage>
</organism>
<dbReference type="NCBIfam" id="TIGR02605">
    <property type="entry name" value="CxxC_CxxC_SSSS"/>
    <property type="match status" value="1"/>
</dbReference>
<reference evidence="3" key="1">
    <citation type="submission" date="2016-10" db="EMBL/GenBank/DDBJ databases">
        <authorList>
            <person name="Varghese N."/>
            <person name="Submissions S."/>
        </authorList>
    </citation>
    <scope>NUCLEOTIDE SEQUENCE [LARGE SCALE GENOMIC DNA]</scope>
    <source>
        <strain evidence="3">DSM 8987</strain>
    </source>
</reference>
<feature type="domain" description="Putative regulatory protein FmdB zinc ribbon" evidence="1">
    <location>
        <begin position="1"/>
        <end position="41"/>
    </location>
</feature>
<dbReference type="EMBL" id="FNAQ01000006">
    <property type="protein sequence ID" value="SDE26197.1"/>
    <property type="molecule type" value="Genomic_DNA"/>
</dbReference>
<dbReference type="AlphaFoldDB" id="A0A1G7BH45"/>
<dbReference type="OrthoDB" id="9813321at2"/>
<protein>
    <submittedName>
        <fullName evidence="2">Putative regulatory protein, FmdB family</fullName>
    </submittedName>
</protein>
<dbReference type="Pfam" id="PF09723">
    <property type="entry name" value="Zn_ribbon_8"/>
    <property type="match status" value="1"/>
</dbReference>
<dbReference type="RefSeq" id="WP_092077898.1">
    <property type="nucleotide sequence ID" value="NZ_CALFZY010000006.1"/>
</dbReference>
<accession>A0A1G7BH45</accession>
<dbReference type="Proteomes" id="UP000243205">
    <property type="component" value="Unassembled WGS sequence"/>
</dbReference>
<sequence>MPLYEYACQKCGQIIEVRQRFDAAPPQHCEACGGGLQKLISRTAFTLKGGGWYDQGYCSASGSKPAACPAPAAGSCGG</sequence>
<proteinExistence type="predicted"/>
<dbReference type="PANTHER" id="PTHR34404:SF2">
    <property type="entry name" value="CONSERVED SERINE RICH PROTEIN"/>
    <property type="match status" value="1"/>
</dbReference>
<evidence type="ECO:0000313" key="3">
    <source>
        <dbReference type="Proteomes" id="UP000243205"/>
    </source>
</evidence>
<dbReference type="PANTHER" id="PTHR34404">
    <property type="entry name" value="REGULATORY PROTEIN, FMDB FAMILY"/>
    <property type="match status" value="1"/>
</dbReference>
<dbReference type="InterPro" id="IPR013429">
    <property type="entry name" value="Regulatory_FmdB_Zinc_ribbon"/>
</dbReference>
<dbReference type="SMART" id="SM00834">
    <property type="entry name" value="CxxC_CXXC_SSSS"/>
    <property type="match status" value="1"/>
</dbReference>
<evidence type="ECO:0000259" key="1">
    <source>
        <dbReference type="SMART" id="SM00834"/>
    </source>
</evidence>
<keyword evidence="3" id="KW-1185">Reference proteome</keyword>
<name>A0A1G7BH45_9BACT</name>
<dbReference type="STRING" id="57664.SAMN05661003_10635"/>